<dbReference type="SMART" id="SM00354">
    <property type="entry name" value="HTH_LACI"/>
    <property type="match status" value="1"/>
</dbReference>
<proteinExistence type="predicted"/>
<reference evidence="6 7" key="1">
    <citation type="submission" date="2016-10" db="EMBL/GenBank/DDBJ databases">
        <authorList>
            <person name="de Groot N.N."/>
        </authorList>
    </citation>
    <scope>NUCLEOTIDE SEQUENCE [LARGE SCALE GENOMIC DNA]</scope>
    <source>
        <strain evidence="6 7">CGMCC 1.5058</strain>
    </source>
</reference>
<dbReference type="Gene3D" id="1.10.260.40">
    <property type="entry name" value="lambda repressor-like DNA-binding domains"/>
    <property type="match status" value="1"/>
</dbReference>
<name>A0A1G8HW05_9CLOT</name>
<dbReference type="PANTHER" id="PTHR30146:SF154">
    <property type="entry name" value="TRANSCRIPTION REGULATOR, MEMBER OF GALR FAMILY"/>
    <property type="match status" value="1"/>
</dbReference>
<dbReference type="SUPFAM" id="SSF47413">
    <property type="entry name" value="lambda repressor-like DNA-binding domains"/>
    <property type="match status" value="1"/>
</dbReference>
<keyword evidence="3" id="KW-0804">Transcription</keyword>
<evidence type="ECO:0000313" key="7">
    <source>
        <dbReference type="Proteomes" id="UP000183255"/>
    </source>
</evidence>
<keyword evidence="1" id="KW-0805">Transcription regulation</keyword>
<sequence length="326" mass="36232">MMTINDIAKLAGVAKSTVSRYLNGGSVSKKTKETLDRIIKETEYVPNTFAQSLKVKQSNLIGIIIPRLNSYATNEILQSVDRCLRERNYQLLIVNTDQDVDREVENLYALSRQKVAGIILLATAVTKAHKEAMEKIGIPVLLLGQRSDATYAIVHEEEEAGAAMGRHALKLGHKKILYLGVTEKDESVGVLRKKGVMDVLKNTVGIKVQEEEVDFNFDITFQFLKEYLKGREETYILCATDNIALAAYKASITLGRKVPEDVSISGFGGYSITDLVTPSITTVRYAYKEMGRIAAENLLRLLQGEEIPKKIALSGEFLPKESTKML</sequence>
<gene>
    <name evidence="6" type="ORF">SAMN05421804_101700</name>
</gene>
<dbReference type="InterPro" id="IPR010982">
    <property type="entry name" value="Lambda_DNA-bd_dom_sf"/>
</dbReference>
<dbReference type="InterPro" id="IPR046335">
    <property type="entry name" value="LacI/GalR-like_sensor"/>
</dbReference>
<dbReference type="PROSITE" id="PS50932">
    <property type="entry name" value="HTH_LACI_2"/>
    <property type="match status" value="1"/>
</dbReference>
<dbReference type="CDD" id="cd01392">
    <property type="entry name" value="HTH_LacI"/>
    <property type="match status" value="1"/>
</dbReference>
<dbReference type="GO" id="GO:0000976">
    <property type="term" value="F:transcription cis-regulatory region binding"/>
    <property type="evidence" value="ECO:0007669"/>
    <property type="project" value="TreeGrafter"/>
</dbReference>
<dbReference type="InterPro" id="IPR001387">
    <property type="entry name" value="Cro/C1-type_HTH"/>
</dbReference>
<dbReference type="GO" id="GO:0003700">
    <property type="term" value="F:DNA-binding transcription factor activity"/>
    <property type="evidence" value="ECO:0007669"/>
    <property type="project" value="TreeGrafter"/>
</dbReference>
<dbReference type="Pfam" id="PF00356">
    <property type="entry name" value="LacI"/>
    <property type="match status" value="1"/>
</dbReference>
<evidence type="ECO:0000256" key="1">
    <source>
        <dbReference type="ARBA" id="ARBA00023015"/>
    </source>
</evidence>
<dbReference type="Gene3D" id="3.40.50.2300">
    <property type="match status" value="2"/>
</dbReference>
<evidence type="ECO:0000256" key="2">
    <source>
        <dbReference type="ARBA" id="ARBA00023125"/>
    </source>
</evidence>
<dbReference type="Pfam" id="PF13377">
    <property type="entry name" value="Peripla_BP_3"/>
    <property type="match status" value="1"/>
</dbReference>
<protein>
    <submittedName>
        <fullName evidence="6">LacI family transcriptional regulator, sucrose operon repressor</fullName>
    </submittedName>
</protein>
<dbReference type="SUPFAM" id="SSF53822">
    <property type="entry name" value="Periplasmic binding protein-like I"/>
    <property type="match status" value="1"/>
</dbReference>
<dbReference type="EMBL" id="FNDZ01000001">
    <property type="protein sequence ID" value="SDI10849.1"/>
    <property type="molecule type" value="Genomic_DNA"/>
</dbReference>
<organism evidence="6 7">
    <name type="scientific">Proteiniclasticum ruminis</name>
    <dbReference type="NCBI Taxonomy" id="398199"/>
    <lineage>
        <taxon>Bacteria</taxon>
        <taxon>Bacillati</taxon>
        <taxon>Bacillota</taxon>
        <taxon>Clostridia</taxon>
        <taxon>Eubacteriales</taxon>
        <taxon>Clostridiaceae</taxon>
        <taxon>Proteiniclasticum</taxon>
    </lineage>
</organism>
<evidence type="ECO:0000313" key="6">
    <source>
        <dbReference type="EMBL" id="SDI10849.1"/>
    </source>
</evidence>
<dbReference type="AlphaFoldDB" id="A0A1G8HW05"/>
<dbReference type="PANTHER" id="PTHR30146">
    <property type="entry name" value="LACI-RELATED TRANSCRIPTIONAL REPRESSOR"/>
    <property type="match status" value="1"/>
</dbReference>
<evidence type="ECO:0000259" key="5">
    <source>
        <dbReference type="PROSITE" id="PS50943"/>
    </source>
</evidence>
<feature type="domain" description="HTH cro/C1-type" evidence="5">
    <location>
        <begin position="2"/>
        <end position="45"/>
    </location>
</feature>
<dbReference type="PROSITE" id="PS50943">
    <property type="entry name" value="HTH_CROC1"/>
    <property type="match status" value="1"/>
</dbReference>
<dbReference type="InterPro" id="IPR028082">
    <property type="entry name" value="Peripla_BP_I"/>
</dbReference>
<dbReference type="PRINTS" id="PR00036">
    <property type="entry name" value="HTHLACI"/>
</dbReference>
<keyword evidence="2" id="KW-0238">DNA-binding</keyword>
<dbReference type="RefSeq" id="WP_031574145.1">
    <property type="nucleotide sequence ID" value="NZ_FNDZ01000001.1"/>
</dbReference>
<evidence type="ECO:0000259" key="4">
    <source>
        <dbReference type="PROSITE" id="PS50932"/>
    </source>
</evidence>
<dbReference type="Proteomes" id="UP000183255">
    <property type="component" value="Unassembled WGS sequence"/>
</dbReference>
<dbReference type="InterPro" id="IPR000843">
    <property type="entry name" value="HTH_LacI"/>
</dbReference>
<evidence type="ECO:0000256" key="3">
    <source>
        <dbReference type="ARBA" id="ARBA00023163"/>
    </source>
</evidence>
<dbReference type="CDD" id="cd01542">
    <property type="entry name" value="PBP1_TreR-like"/>
    <property type="match status" value="1"/>
</dbReference>
<feature type="domain" description="HTH lacI-type" evidence="4">
    <location>
        <begin position="2"/>
        <end position="55"/>
    </location>
</feature>
<accession>A0A1G8HW05</accession>